<protein>
    <submittedName>
        <fullName evidence="1">Uncharacterized protein</fullName>
    </submittedName>
</protein>
<keyword evidence="2" id="KW-1185">Reference proteome</keyword>
<dbReference type="EMBL" id="DUZY01000001">
    <property type="protein sequence ID" value="DAD25302.1"/>
    <property type="molecule type" value="Genomic_DNA"/>
</dbReference>
<name>A0A822XZ44_NELNU</name>
<dbReference type="AlphaFoldDB" id="A0A822XZ44"/>
<dbReference type="Proteomes" id="UP000607653">
    <property type="component" value="Unassembled WGS sequence"/>
</dbReference>
<gene>
    <name evidence="1" type="ORF">HUJ06_026766</name>
</gene>
<comment type="caution">
    <text evidence="1">The sequence shown here is derived from an EMBL/GenBank/DDBJ whole genome shotgun (WGS) entry which is preliminary data.</text>
</comment>
<evidence type="ECO:0000313" key="2">
    <source>
        <dbReference type="Proteomes" id="UP000607653"/>
    </source>
</evidence>
<accession>A0A822XZ44</accession>
<evidence type="ECO:0000313" key="1">
    <source>
        <dbReference type="EMBL" id="DAD25302.1"/>
    </source>
</evidence>
<reference evidence="1 2" key="1">
    <citation type="journal article" date="2020" name="Mol. Biol. Evol.">
        <title>Distinct Expression and Methylation Patterns for Genes with Different Fates following a Single Whole-Genome Duplication in Flowering Plants.</title>
        <authorList>
            <person name="Shi T."/>
            <person name="Rahmani R.S."/>
            <person name="Gugger P.F."/>
            <person name="Wang M."/>
            <person name="Li H."/>
            <person name="Zhang Y."/>
            <person name="Li Z."/>
            <person name="Wang Q."/>
            <person name="Van de Peer Y."/>
            <person name="Marchal K."/>
            <person name="Chen J."/>
        </authorList>
    </citation>
    <scope>NUCLEOTIDE SEQUENCE [LARGE SCALE GENOMIC DNA]</scope>
    <source>
        <tissue evidence="1">Leaf</tissue>
    </source>
</reference>
<sequence>MDEKIMKATREWKHEHKDENVRAWLMSEE</sequence>
<proteinExistence type="predicted"/>
<organism evidence="1 2">
    <name type="scientific">Nelumbo nucifera</name>
    <name type="common">Sacred lotus</name>
    <dbReference type="NCBI Taxonomy" id="4432"/>
    <lineage>
        <taxon>Eukaryota</taxon>
        <taxon>Viridiplantae</taxon>
        <taxon>Streptophyta</taxon>
        <taxon>Embryophyta</taxon>
        <taxon>Tracheophyta</taxon>
        <taxon>Spermatophyta</taxon>
        <taxon>Magnoliopsida</taxon>
        <taxon>Proteales</taxon>
        <taxon>Nelumbonaceae</taxon>
        <taxon>Nelumbo</taxon>
    </lineage>
</organism>